<name>A0ABR8WR10_9MICO</name>
<dbReference type="Proteomes" id="UP000651517">
    <property type="component" value="Unassembled WGS sequence"/>
</dbReference>
<organism evidence="1 2">
    <name type="scientific">Brevibacterium gallinarum</name>
    <dbReference type="NCBI Taxonomy" id="2762220"/>
    <lineage>
        <taxon>Bacteria</taxon>
        <taxon>Bacillati</taxon>
        <taxon>Actinomycetota</taxon>
        <taxon>Actinomycetes</taxon>
        <taxon>Micrococcales</taxon>
        <taxon>Brevibacteriaceae</taxon>
        <taxon>Brevibacterium</taxon>
    </lineage>
</organism>
<protein>
    <submittedName>
        <fullName evidence="1">Uncharacterized protein</fullName>
    </submittedName>
</protein>
<gene>
    <name evidence="1" type="ORF">H9634_00980</name>
</gene>
<comment type="caution">
    <text evidence="1">The sequence shown here is derived from an EMBL/GenBank/DDBJ whole genome shotgun (WGS) entry which is preliminary data.</text>
</comment>
<accession>A0ABR8WR10</accession>
<sequence>MNRDKIRIRRRVCECHGVASWVVTDPVTGFKAEFATHGLAYYAAEARGVELERGAIAVTSFLMFTTRRRARLLAAERDRHALITEQLIAAEVDRAVDHFENAGSEPPC</sequence>
<dbReference type="RefSeq" id="WP_191724960.1">
    <property type="nucleotide sequence ID" value="NZ_JACSPY010000001.1"/>
</dbReference>
<evidence type="ECO:0000313" key="1">
    <source>
        <dbReference type="EMBL" id="MBD8019357.1"/>
    </source>
</evidence>
<reference evidence="1 2" key="1">
    <citation type="submission" date="2020-08" db="EMBL/GenBank/DDBJ databases">
        <title>A Genomic Blueprint of the Chicken Gut Microbiome.</title>
        <authorList>
            <person name="Gilroy R."/>
            <person name="Ravi A."/>
            <person name="Getino M."/>
            <person name="Pursley I."/>
            <person name="Horton D.L."/>
            <person name="Alikhan N.-F."/>
            <person name="Baker D."/>
            <person name="Gharbi K."/>
            <person name="Hall N."/>
            <person name="Watson M."/>
            <person name="Adriaenssens E.M."/>
            <person name="Foster-Nyarko E."/>
            <person name="Jarju S."/>
            <person name="Secka A."/>
            <person name="Antonio M."/>
            <person name="Oren A."/>
            <person name="Chaudhuri R."/>
            <person name="La Ragione R.M."/>
            <person name="Hildebrand F."/>
            <person name="Pallen M.J."/>
        </authorList>
    </citation>
    <scope>NUCLEOTIDE SEQUENCE [LARGE SCALE GENOMIC DNA]</scope>
    <source>
        <strain evidence="1 2">Re57</strain>
    </source>
</reference>
<evidence type="ECO:0000313" key="2">
    <source>
        <dbReference type="Proteomes" id="UP000651517"/>
    </source>
</evidence>
<dbReference type="EMBL" id="JACSPY010000001">
    <property type="protein sequence ID" value="MBD8019357.1"/>
    <property type="molecule type" value="Genomic_DNA"/>
</dbReference>
<keyword evidence="2" id="KW-1185">Reference proteome</keyword>
<proteinExistence type="predicted"/>